<evidence type="ECO:0000313" key="7">
    <source>
        <dbReference type="Proteomes" id="UP001054837"/>
    </source>
</evidence>
<keyword evidence="7" id="KW-1185">Reference proteome</keyword>
<evidence type="ECO:0000256" key="1">
    <source>
        <dbReference type="ARBA" id="ARBA00004123"/>
    </source>
</evidence>
<dbReference type="CDD" id="cd00086">
    <property type="entry name" value="homeodomain"/>
    <property type="match status" value="1"/>
</dbReference>
<comment type="caution">
    <text evidence="6">The sequence shown here is derived from an EMBL/GenBank/DDBJ whole genome shotgun (WGS) entry which is preliminary data.</text>
</comment>
<gene>
    <name evidence="6" type="primary">AVEN_178794_1</name>
    <name evidence="6" type="ORF">CDAR_120411</name>
</gene>
<evidence type="ECO:0000259" key="5">
    <source>
        <dbReference type="PROSITE" id="PS50071"/>
    </source>
</evidence>
<keyword evidence="2 3" id="KW-0238">DNA-binding</keyword>
<evidence type="ECO:0000256" key="4">
    <source>
        <dbReference type="SAM" id="MobiDB-lite"/>
    </source>
</evidence>
<feature type="domain" description="Homeobox" evidence="5">
    <location>
        <begin position="1"/>
        <end position="19"/>
    </location>
</feature>
<dbReference type="EMBL" id="BPLQ01005802">
    <property type="protein sequence ID" value="GIY17345.1"/>
    <property type="molecule type" value="Genomic_DNA"/>
</dbReference>
<dbReference type="Proteomes" id="UP001054837">
    <property type="component" value="Unassembled WGS sequence"/>
</dbReference>
<feature type="DNA-binding region" description="Homeobox" evidence="2">
    <location>
        <begin position="3"/>
        <end position="20"/>
    </location>
</feature>
<dbReference type="GO" id="GO:0005634">
    <property type="term" value="C:nucleus"/>
    <property type="evidence" value="ECO:0007669"/>
    <property type="project" value="UniProtKB-SubCell"/>
</dbReference>
<reference evidence="6 7" key="1">
    <citation type="submission" date="2021-06" db="EMBL/GenBank/DDBJ databases">
        <title>Caerostris darwini draft genome.</title>
        <authorList>
            <person name="Kono N."/>
            <person name="Arakawa K."/>
        </authorList>
    </citation>
    <scope>NUCLEOTIDE SEQUENCE [LARGE SCALE GENOMIC DNA]</scope>
</reference>
<dbReference type="InterPro" id="IPR009057">
    <property type="entry name" value="Homeodomain-like_sf"/>
</dbReference>
<dbReference type="GO" id="GO:0003677">
    <property type="term" value="F:DNA binding"/>
    <property type="evidence" value="ECO:0007669"/>
    <property type="project" value="UniProtKB-UniRule"/>
</dbReference>
<dbReference type="AlphaFoldDB" id="A0AAV4RAV2"/>
<dbReference type="Gene3D" id="1.10.10.60">
    <property type="entry name" value="Homeodomain-like"/>
    <property type="match status" value="1"/>
</dbReference>
<dbReference type="SUPFAM" id="SSF46689">
    <property type="entry name" value="Homeodomain-like"/>
    <property type="match status" value="1"/>
</dbReference>
<proteinExistence type="predicted"/>
<organism evidence="6 7">
    <name type="scientific">Caerostris darwini</name>
    <dbReference type="NCBI Taxonomy" id="1538125"/>
    <lineage>
        <taxon>Eukaryota</taxon>
        <taxon>Metazoa</taxon>
        <taxon>Ecdysozoa</taxon>
        <taxon>Arthropoda</taxon>
        <taxon>Chelicerata</taxon>
        <taxon>Arachnida</taxon>
        <taxon>Araneae</taxon>
        <taxon>Araneomorphae</taxon>
        <taxon>Entelegynae</taxon>
        <taxon>Araneoidea</taxon>
        <taxon>Araneidae</taxon>
        <taxon>Caerostris</taxon>
    </lineage>
</organism>
<evidence type="ECO:0000313" key="6">
    <source>
        <dbReference type="EMBL" id="GIY17345.1"/>
    </source>
</evidence>
<feature type="compositionally biased region" description="Low complexity" evidence="4">
    <location>
        <begin position="128"/>
        <end position="142"/>
    </location>
</feature>
<keyword evidence="2 3" id="KW-0539">Nucleus</keyword>
<dbReference type="PROSITE" id="PS50071">
    <property type="entry name" value="HOMEOBOX_2"/>
    <property type="match status" value="1"/>
</dbReference>
<evidence type="ECO:0000256" key="3">
    <source>
        <dbReference type="RuleBase" id="RU000682"/>
    </source>
</evidence>
<dbReference type="Pfam" id="PF00046">
    <property type="entry name" value="Homeodomain"/>
    <property type="match status" value="1"/>
</dbReference>
<evidence type="ECO:0000256" key="2">
    <source>
        <dbReference type="PROSITE-ProRule" id="PRU00108"/>
    </source>
</evidence>
<protein>
    <submittedName>
        <fullName evidence="6">Homeobox domain-containing protein</fullName>
    </submittedName>
</protein>
<feature type="region of interest" description="Disordered" evidence="4">
    <location>
        <begin position="124"/>
        <end position="147"/>
    </location>
</feature>
<accession>A0AAV4RAV2</accession>
<dbReference type="InterPro" id="IPR001356">
    <property type="entry name" value="HD"/>
</dbReference>
<feature type="region of interest" description="Disordered" evidence="4">
    <location>
        <begin position="1"/>
        <end position="76"/>
    </location>
</feature>
<comment type="subcellular location">
    <subcellularLocation>
        <location evidence="1 2 3">Nucleus</location>
    </subcellularLocation>
</comment>
<name>A0AAV4RAV2_9ARAC</name>
<keyword evidence="2 3" id="KW-0371">Homeobox</keyword>
<sequence length="215" mass="23013">MEEGVKIWFQNRRTKWKNQDNVSNAEAAELKSSGEKPSQTKKSSKSKATVTTVNGTTPSPAIGGLPQQQQRPVLNGPTGVFTNNGDLVPKPVITEHNNNIANSDPSLVPVSPNLVSKISPTPGDVACSNTSSDISSSTPPTTANMVPINTMTPPLSIVENGVYSDSRASDVFCWGGRHLHHPWKMAWQVTVRLTTLKPTTFSILSTAGLAVPTAW</sequence>